<dbReference type="PRINTS" id="PR00120">
    <property type="entry name" value="HATPASE"/>
</dbReference>
<dbReference type="Gene3D" id="2.70.150.10">
    <property type="entry name" value="Calcium-transporting ATPase, cytoplasmic transduction domain A"/>
    <property type="match status" value="1"/>
</dbReference>
<evidence type="ECO:0000313" key="12">
    <source>
        <dbReference type="EMBL" id="ALG86585.1"/>
    </source>
</evidence>
<dbReference type="Gene3D" id="3.40.1110.10">
    <property type="entry name" value="Calcium-transporting ATPase, cytoplasmic domain N"/>
    <property type="match status" value="1"/>
</dbReference>
<dbReference type="InterPro" id="IPR044492">
    <property type="entry name" value="P_typ_ATPase_HD_dom"/>
</dbReference>
<dbReference type="EMBL" id="CP011853">
    <property type="protein sequence ID" value="ALG86585.1"/>
    <property type="molecule type" value="Genomic_DNA"/>
</dbReference>
<feature type="transmembrane region" description="Helical" evidence="9">
    <location>
        <begin position="748"/>
        <end position="768"/>
    </location>
</feature>
<dbReference type="PANTHER" id="PTHR42861">
    <property type="entry name" value="CALCIUM-TRANSPORTING ATPASE"/>
    <property type="match status" value="1"/>
</dbReference>
<dbReference type="InterPro" id="IPR023298">
    <property type="entry name" value="ATPase_P-typ_TM_dom_sf"/>
</dbReference>
<dbReference type="Gene3D" id="1.20.1110.10">
    <property type="entry name" value="Calcium-transporting ATPase, transmembrane domain"/>
    <property type="match status" value="1"/>
</dbReference>
<evidence type="ECO:0000256" key="9">
    <source>
        <dbReference type="SAM" id="Phobius"/>
    </source>
</evidence>
<dbReference type="PROSITE" id="PS00154">
    <property type="entry name" value="ATPASE_E1_E2"/>
    <property type="match status" value="1"/>
</dbReference>
<evidence type="ECO:0000256" key="4">
    <source>
        <dbReference type="ARBA" id="ARBA00022840"/>
    </source>
</evidence>
<feature type="transmembrane region" description="Helical" evidence="9">
    <location>
        <begin position="652"/>
        <end position="674"/>
    </location>
</feature>
<reference evidence="12 13" key="2">
    <citation type="journal article" date="2017" name="Int. J. Syst. Evol. Microbiol.">
        <title>Gordonia phthalatica sp. nov., a di-n-butyl phthalate-degrading bacterium isolated from activated sludge.</title>
        <authorList>
            <person name="Jin D."/>
            <person name="Kong X."/>
            <person name="Jia M."/>
            <person name="Yu X."/>
            <person name="Wang X."/>
            <person name="Zhuang X."/>
            <person name="Deng Y."/>
            <person name="Bai Z."/>
        </authorList>
    </citation>
    <scope>NUCLEOTIDE SEQUENCE [LARGE SCALE GENOMIC DNA]</scope>
    <source>
        <strain evidence="12 13">QH-11</strain>
    </source>
</reference>
<feature type="domain" description="P-type ATPase A" evidence="10">
    <location>
        <begin position="106"/>
        <end position="198"/>
    </location>
</feature>
<dbReference type="Pfam" id="PF00702">
    <property type="entry name" value="Hydrolase"/>
    <property type="match status" value="1"/>
</dbReference>
<comment type="subcellular location">
    <subcellularLocation>
        <location evidence="1">Cell membrane</location>
        <topology evidence="1">Multi-pass membrane protein</topology>
    </subcellularLocation>
</comment>
<feature type="domain" description="Cation-transporting P-type ATPase C-terminal" evidence="11">
    <location>
        <begin position="648"/>
        <end position="826"/>
    </location>
</feature>
<evidence type="ECO:0000256" key="7">
    <source>
        <dbReference type="ARBA" id="ARBA00023136"/>
    </source>
</evidence>
<dbReference type="InterPro" id="IPR036412">
    <property type="entry name" value="HAD-like_sf"/>
</dbReference>
<keyword evidence="3" id="KW-0547">Nucleotide-binding</keyword>
<dbReference type="KEGG" id="goq:ACH46_04000"/>
<evidence type="ECO:0000259" key="10">
    <source>
        <dbReference type="Pfam" id="PF00122"/>
    </source>
</evidence>
<evidence type="ECO:0000256" key="2">
    <source>
        <dbReference type="ARBA" id="ARBA00022692"/>
    </source>
</evidence>
<feature type="transmembrane region" description="Helical" evidence="9">
    <location>
        <begin position="251"/>
        <end position="276"/>
    </location>
</feature>
<feature type="transmembrane region" description="Helical" evidence="9">
    <location>
        <begin position="777"/>
        <end position="796"/>
    </location>
</feature>
<feature type="transmembrane region" description="Helical" evidence="9">
    <location>
        <begin position="686"/>
        <end position="708"/>
    </location>
</feature>
<keyword evidence="7 9" id="KW-0472">Membrane</keyword>
<dbReference type="Pfam" id="PF00122">
    <property type="entry name" value="E1-E2_ATPase"/>
    <property type="match status" value="1"/>
</dbReference>
<evidence type="ECO:0000256" key="1">
    <source>
        <dbReference type="ARBA" id="ARBA00004651"/>
    </source>
</evidence>
<dbReference type="SUPFAM" id="SSF81653">
    <property type="entry name" value="Calcium ATPase, transduction domain A"/>
    <property type="match status" value="1"/>
</dbReference>
<organism evidence="12 13">
    <name type="scientific">Gordonia phthalatica</name>
    <dbReference type="NCBI Taxonomy" id="1136941"/>
    <lineage>
        <taxon>Bacteria</taxon>
        <taxon>Bacillati</taxon>
        <taxon>Actinomycetota</taxon>
        <taxon>Actinomycetes</taxon>
        <taxon>Mycobacteriales</taxon>
        <taxon>Gordoniaceae</taxon>
        <taxon>Gordonia</taxon>
    </lineage>
</organism>
<dbReference type="GO" id="GO:0005886">
    <property type="term" value="C:plasma membrane"/>
    <property type="evidence" value="ECO:0007669"/>
    <property type="project" value="UniProtKB-SubCell"/>
</dbReference>
<evidence type="ECO:0000256" key="3">
    <source>
        <dbReference type="ARBA" id="ARBA00022741"/>
    </source>
</evidence>
<dbReference type="GO" id="GO:0016887">
    <property type="term" value="F:ATP hydrolysis activity"/>
    <property type="evidence" value="ECO:0007669"/>
    <property type="project" value="InterPro"/>
</dbReference>
<dbReference type="GO" id="GO:0005524">
    <property type="term" value="F:ATP binding"/>
    <property type="evidence" value="ECO:0007669"/>
    <property type="project" value="UniProtKB-KW"/>
</dbReference>
<dbReference type="InterPro" id="IPR006068">
    <property type="entry name" value="ATPase_P-typ_cation-transptr_C"/>
</dbReference>
<gene>
    <name evidence="12" type="ORF">ACH46_04000</name>
</gene>
<dbReference type="InterPro" id="IPR023299">
    <property type="entry name" value="ATPase_P-typ_cyto_dom_N"/>
</dbReference>
<evidence type="ECO:0000259" key="11">
    <source>
        <dbReference type="Pfam" id="PF00689"/>
    </source>
</evidence>
<proteinExistence type="predicted"/>
<reference evidence="13" key="1">
    <citation type="submission" date="2015-06" db="EMBL/GenBank/DDBJ databases">
        <title>Complete genome sequence and metabolic analysis of phthalate degradation pathway in Gordonia sp. QH-11.</title>
        <authorList>
            <person name="Jin D."/>
            <person name="Kong X."/>
            <person name="Bai Z."/>
        </authorList>
    </citation>
    <scope>NUCLEOTIDE SEQUENCE [LARGE SCALE GENOMIC DNA]</scope>
    <source>
        <strain evidence="13">QH-11</strain>
    </source>
</reference>
<feature type="transmembrane region" description="Helical" evidence="9">
    <location>
        <begin position="220"/>
        <end position="239"/>
    </location>
</feature>
<accession>A0A0N9NFW6</accession>
<comment type="catalytic activity">
    <reaction evidence="8">
        <text>ATP + H2O = ADP + phosphate + H(+)</text>
        <dbReference type="Rhea" id="RHEA:13065"/>
        <dbReference type="ChEBI" id="CHEBI:15377"/>
        <dbReference type="ChEBI" id="CHEBI:15378"/>
        <dbReference type="ChEBI" id="CHEBI:30616"/>
        <dbReference type="ChEBI" id="CHEBI:43474"/>
        <dbReference type="ChEBI" id="CHEBI:456216"/>
    </reaction>
</comment>
<dbReference type="InterPro" id="IPR023214">
    <property type="entry name" value="HAD_sf"/>
</dbReference>
<feature type="transmembrane region" description="Helical" evidence="9">
    <location>
        <begin position="52"/>
        <end position="77"/>
    </location>
</feature>
<evidence type="ECO:0000256" key="5">
    <source>
        <dbReference type="ARBA" id="ARBA00022967"/>
    </source>
</evidence>
<name>A0A0N9NFW6_9ACTN</name>
<dbReference type="STRING" id="1136941.ACH46_04000"/>
<dbReference type="AlphaFoldDB" id="A0A0N9NFW6"/>
<dbReference type="SUPFAM" id="SSF81660">
    <property type="entry name" value="Metal cation-transporting ATPase, ATP-binding domain N"/>
    <property type="match status" value="1"/>
</dbReference>
<keyword evidence="6 9" id="KW-1133">Transmembrane helix</keyword>
<keyword evidence="13" id="KW-1185">Reference proteome</keyword>
<dbReference type="SFLD" id="SFLDS00003">
    <property type="entry name" value="Haloacid_Dehalogenase"/>
    <property type="match status" value="1"/>
</dbReference>
<evidence type="ECO:0000256" key="8">
    <source>
        <dbReference type="ARBA" id="ARBA00049360"/>
    </source>
</evidence>
<dbReference type="RefSeq" id="WP_062394943.1">
    <property type="nucleotide sequence ID" value="NZ_CP011853.1"/>
</dbReference>
<dbReference type="SUPFAM" id="SSF56784">
    <property type="entry name" value="HAD-like"/>
    <property type="match status" value="1"/>
</dbReference>
<dbReference type="Proteomes" id="UP000063789">
    <property type="component" value="Chromosome"/>
</dbReference>
<dbReference type="Pfam" id="PF00689">
    <property type="entry name" value="Cation_ATPase_C"/>
    <property type="match status" value="1"/>
</dbReference>
<dbReference type="InterPro" id="IPR059000">
    <property type="entry name" value="ATPase_P-type_domA"/>
</dbReference>
<keyword evidence="2 9" id="KW-0812">Transmembrane</keyword>
<dbReference type="InterPro" id="IPR001757">
    <property type="entry name" value="P_typ_ATPase"/>
</dbReference>
<dbReference type="SFLD" id="SFLDF00027">
    <property type="entry name" value="p-type_atpase"/>
    <property type="match status" value="1"/>
</dbReference>
<dbReference type="Gene3D" id="3.40.50.1000">
    <property type="entry name" value="HAD superfamily/HAD-like"/>
    <property type="match status" value="1"/>
</dbReference>
<keyword evidence="4" id="KW-0067">ATP-binding</keyword>
<dbReference type="NCBIfam" id="TIGR01494">
    <property type="entry name" value="ATPase_P-type"/>
    <property type="match status" value="2"/>
</dbReference>
<protein>
    <submittedName>
        <fullName evidence="12">Metal ABC transporter ATPase</fullName>
    </submittedName>
</protein>
<dbReference type="SUPFAM" id="SSF81665">
    <property type="entry name" value="Calcium ATPase, transmembrane domain M"/>
    <property type="match status" value="1"/>
</dbReference>
<dbReference type="InterPro" id="IPR018303">
    <property type="entry name" value="ATPase_P-typ_P_site"/>
</dbReference>
<evidence type="ECO:0000313" key="13">
    <source>
        <dbReference type="Proteomes" id="UP000063789"/>
    </source>
</evidence>
<dbReference type="PATRIC" id="fig|1136941.3.peg.810"/>
<dbReference type="InterPro" id="IPR008250">
    <property type="entry name" value="ATPase_P-typ_transduc_dom_A_sf"/>
</dbReference>
<sequence length="847" mass="88957">MTTSTTTGRDPGLTAAEVAERTAAGQANVTPDKSGRSVADIVKANVFTRINAILGVLFAIVASTGSFINGLFGLLIIANSGIGIIQEVRAKKTLDRLAIVGQTRPVVRRDGVSAEIPAAEVVLGDLIELGPGDQVIVDGETVESESLDMDESLLTGEADAVDKAIGDEIMSGSFVVAGSGTYRATKVGADSYANKLAAEASKFTLVSSELRSGIDQILKVITWLLIPAGILTIVNQLFISQNGLRTALLGMVAALVPMVPEGLVLMTSIAFAVGVVRLGQRQCLVNELPAIEGLARVDVVCTDKTGTLTENGMRLSELRIVTADSEDAAVQAHVEQALASIAAHDPRPNASIQAVQEAYPDAPDWSTSAILPFSSANKFSGMSLRDAAGTDQGNWLIGAPDVLLDPESETAQLASDLGSTGLRILLLATTDVPVDAEPSGDTAVPGTLVPTALVVLEQRVRPDARDTIEYFESQHVAVKIISGDNARSVGAVGESLGLGSPDTAVDARKLPADDDAALAEVIADADAFGRVRPDQKRAMVKALQSQEHTVAMTGDGVNDVLALKDADIGVAMGSGSSAARSVAQIVLLDNKFATLPYVVGEGRRVIGNIERVSNLFLTKTVYAVLLALLIGGAGLLAKTFDWASISYPFQPIHVTISAWFTIGIPAFVLSLAPNNERAKTGFVRRVLTQAVPNGVIVGLATFTCFLLVNRDYSAELGNYIANVAAEPRVGIAAVANATQTLGAVQTQAATAALATMIAIAVYVLVVVARPYNWWKMVLLAVSVGAYVLIFTVPFTQRLFHLDSSNMKMMGIAAVCALVGCLAVEASTQVMNRYLERKNKLREHPVSV</sequence>
<dbReference type="SFLD" id="SFLDG00002">
    <property type="entry name" value="C1.7:_P-type_atpase_like"/>
    <property type="match status" value="1"/>
</dbReference>
<feature type="transmembrane region" description="Helical" evidence="9">
    <location>
        <begin position="621"/>
        <end position="640"/>
    </location>
</feature>
<evidence type="ECO:0000256" key="6">
    <source>
        <dbReference type="ARBA" id="ARBA00022989"/>
    </source>
</evidence>
<dbReference type="PRINTS" id="PR00119">
    <property type="entry name" value="CATATPASE"/>
</dbReference>
<dbReference type="OrthoDB" id="9814270at2"/>
<keyword evidence="5" id="KW-1278">Translocase</keyword>
<feature type="transmembrane region" description="Helical" evidence="9">
    <location>
        <begin position="808"/>
        <end position="827"/>
    </location>
</feature>